<feature type="transmembrane region" description="Helical" evidence="1">
    <location>
        <begin position="136"/>
        <end position="158"/>
    </location>
</feature>
<feature type="transmembrane region" description="Helical" evidence="1">
    <location>
        <begin position="95"/>
        <end position="116"/>
    </location>
</feature>
<sequence length="299" mass="32023">MPHPQSSWPFEQPEQLADMLREQGATPEECADLLPALRRLSEWQAPQPDPADTRRLLARLAPALPALSLVRQAIREHRQHRISWLLATARAQVCLFGLGFWLVSALITLVGAGVVLNVVSDQALVGARIVVSNPLLVQALVLGVSGPLLAYLGTIVAFRGRGARTLELELVCLPSPLQLALARLVIVLGYDVGLGLALSLVLWAGGTEQALALTLSWLMPLFLVAGLALLLSLRLSVQAAASLAYGSWLAFLAISIISPLQVFLLAPALAVLPGCIGLALLVIALLRIHTDMHRLLPQP</sequence>
<feature type="transmembrane region" description="Helical" evidence="1">
    <location>
        <begin position="270"/>
        <end position="288"/>
    </location>
</feature>
<keyword evidence="3" id="KW-1185">Reference proteome</keyword>
<protein>
    <submittedName>
        <fullName evidence="2">Uncharacterized protein</fullName>
    </submittedName>
</protein>
<dbReference type="Proteomes" id="UP000635565">
    <property type="component" value="Unassembled WGS sequence"/>
</dbReference>
<evidence type="ECO:0000313" key="2">
    <source>
        <dbReference type="EMBL" id="GHO88555.1"/>
    </source>
</evidence>
<keyword evidence="1" id="KW-1133">Transmembrane helix</keyword>
<keyword evidence="1" id="KW-0812">Transmembrane</keyword>
<dbReference type="EMBL" id="BNJJ01000025">
    <property type="protein sequence ID" value="GHO88555.1"/>
    <property type="molecule type" value="Genomic_DNA"/>
</dbReference>
<organism evidence="2 3">
    <name type="scientific">Dictyobacter formicarum</name>
    <dbReference type="NCBI Taxonomy" id="2778368"/>
    <lineage>
        <taxon>Bacteria</taxon>
        <taxon>Bacillati</taxon>
        <taxon>Chloroflexota</taxon>
        <taxon>Ktedonobacteria</taxon>
        <taxon>Ktedonobacterales</taxon>
        <taxon>Dictyobacteraceae</taxon>
        <taxon>Dictyobacter</taxon>
    </lineage>
</organism>
<name>A0ABQ3VQY3_9CHLR</name>
<feature type="transmembrane region" description="Helical" evidence="1">
    <location>
        <begin position="210"/>
        <end position="231"/>
    </location>
</feature>
<accession>A0ABQ3VQY3</accession>
<reference evidence="2 3" key="1">
    <citation type="journal article" date="2021" name="Int. J. Syst. Evol. Microbiol.">
        <title>Reticulibacter mediterranei gen. nov., sp. nov., within the new family Reticulibacteraceae fam. nov., and Ktedonospora formicarum gen. nov., sp. nov., Ktedonobacter robiniae sp. nov., Dictyobacter formicarum sp. nov. and Dictyobacter arantiisoli sp. nov., belonging to the class Ktedonobacteria.</title>
        <authorList>
            <person name="Yabe S."/>
            <person name="Zheng Y."/>
            <person name="Wang C.M."/>
            <person name="Sakai Y."/>
            <person name="Abe K."/>
            <person name="Yokota A."/>
            <person name="Donadio S."/>
            <person name="Cavaletti L."/>
            <person name="Monciardini P."/>
        </authorList>
    </citation>
    <scope>NUCLEOTIDE SEQUENCE [LARGE SCALE GENOMIC DNA]</scope>
    <source>
        <strain evidence="2 3">SOSP1-9</strain>
    </source>
</reference>
<feature type="transmembrane region" description="Helical" evidence="1">
    <location>
        <begin position="179"/>
        <end position="204"/>
    </location>
</feature>
<dbReference type="RefSeq" id="WP_201366134.1">
    <property type="nucleotide sequence ID" value="NZ_BNJJ01000025.1"/>
</dbReference>
<feature type="transmembrane region" description="Helical" evidence="1">
    <location>
        <begin position="243"/>
        <end position="264"/>
    </location>
</feature>
<comment type="caution">
    <text evidence="2">The sequence shown here is derived from an EMBL/GenBank/DDBJ whole genome shotgun (WGS) entry which is preliminary data.</text>
</comment>
<evidence type="ECO:0000256" key="1">
    <source>
        <dbReference type="SAM" id="Phobius"/>
    </source>
</evidence>
<evidence type="ECO:0000313" key="3">
    <source>
        <dbReference type="Proteomes" id="UP000635565"/>
    </source>
</evidence>
<gene>
    <name evidence="2" type="ORF">KSZ_65610</name>
</gene>
<proteinExistence type="predicted"/>
<keyword evidence="1" id="KW-0472">Membrane</keyword>